<evidence type="ECO:0000313" key="2">
    <source>
        <dbReference type="Proteomes" id="UP000006247"/>
    </source>
</evidence>
<reference evidence="1 2" key="1">
    <citation type="submission" date="2009-01" db="EMBL/GenBank/DDBJ databases">
        <authorList>
            <person name="Fulton L."/>
            <person name="Clifton S."/>
            <person name="Chinwalla A.T."/>
            <person name="Mitreva M."/>
            <person name="Sodergren E."/>
            <person name="Weinstock G."/>
            <person name="Clifton S."/>
            <person name="Dooling D.J."/>
            <person name="Fulton B."/>
            <person name="Minx P."/>
            <person name="Pepin K.H."/>
            <person name="Johnson M."/>
            <person name="Bhonagiri V."/>
            <person name="Nash W.E."/>
            <person name="Mardis E.R."/>
            <person name="Wilson R.K."/>
        </authorList>
    </citation>
    <scope>NUCLEOTIDE SEQUENCE [LARGE SCALE GENOMIC DNA]</scope>
    <source>
        <strain evidence="1 2">ATCC 33806</strain>
    </source>
</reference>
<evidence type="ECO:0000313" key="1">
    <source>
        <dbReference type="EMBL" id="EEG27025.1"/>
    </source>
</evidence>
<dbReference type="EMBL" id="ACEB01000021">
    <property type="protein sequence ID" value="EEG27025.1"/>
    <property type="molecule type" value="Genomic_DNA"/>
</dbReference>
<name>C0E391_9CORY</name>
<organism evidence="1 2">
    <name type="scientific">Corynebacterium matruchotii ATCC 33806</name>
    <dbReference type="NCBI Taxonomy" id="566549"/>
    <lineage>
        <taxon>Bacteria</taxon>
        <taxon>Bacillati</taxon>
        <taxon>Actinomycetota</taxon>
        <taxon>Actinomycetes</taxon>
        <taxon>Mycobacteriales</taxon>
        <taxon>Corynebacteriaceae</taxon>
        <taxon>Corynebacterium</taxon>
    </lineage>
</organism>
<dbReference type="HOGENOM" id="CLU_2971762_0_0_11"/>
<gene>
    <name evidence="1" type="ORF">CORMATOL_01453</name>
</gene>
<sequence>MNMFTPFFRNIYLVRVYRSRLGWDIKWRPILAEFEVLHIQRHYISPYVSPTSVTLRIK</sequence>
<dbReference type="Proteomes" id="UP000006247">
    <property type="component" value="Unassembled WGS sequence"/>
</dbReference>
<comment type="caution">
    <text evidence="1">The sequence shown here is derived from an EMBL/GenBank/DDBJ whole genome shotgun (WGS) entry which is preliminary data.</text>
</comment>
<proteinExistence type="predicted"/>
<dbReference type="AlphaFoldDB" id="C0E391"/>
<protein>
    <submittedName>
        <fullName evidence="1">Uncharacterized protein</fullName>
    </submittedName>
</protein>
<accession>C0E391</accession>